<dbReference type="Proteomes" id="UP000718281">
    <property type="component" value="Unassembled WGS sequence"/>
</dbReference>
<name>A0A934X5J5_9MICO</name>
<feature type="domain" description="Methyltransferase FkbM" evidence="1">
    <location>
        <begin position="98"/>
        <end position="238"/>
    </location>
</feature>
<dbReference type="AlphaFoldDB" id="A0A934X5J5"/>
<keyword evidence="2" id="KW-0808">Transferase</keyword>
<evidence type="ECO:0000259" key="1">
    <source>
        <dbReference type="Pfam" id="PF05050"/>
    </source>
</evidence>
<accession>A0A934X5J5</accession>
<organism evidence="2 3">
    <name type="scientific">Candidatus Phosphoribacter hodrii</name>
    <dbReference type="NCBI Taxonomy" id="2953743"/>
    <lineage>
        <taxon>Bacteria</taxon>
        <taxon>Bacillati</taxon>
        <taxon>Actinomycetota</taxon>
        <taxon>Actinomycetes</taxon>
        <taxon>Micrococcales</taxon>
        <taxon>Dermatophilaceae</taxon>
        <taxon>Candidatus Phosphoribacter</taxon>
    </lineage>
</organism>
<dbReference type="PANTHER" id="PTHR34203">
    <property type="entry name" value="METHYLTRANSFERASE, FKBM FAMILY PROTEIN"/>
    <property type="match status" value="1"/>
</dbReference>
<evidence type="ECO:0000313" key="2">
    <source>
        <dbReference type="EMBL" id="MBK6300668.1"/>
    </source>
</evidence>
<dbReference type="InterPro" id="IPR052514">
    <property type="entry name" value="SAM-dependent_MTase"/>
</dbReference>
<sequence>MSGQSVSRALTRLADLTAEAVGSAHGGVAAAVRGVLRLGRDRSVVVVGRDGTSATMRLHESRFSGMDTIGSQLLSGSYEPTTRRVLEALVTSGSTVVDVGANIGYFTVLSALLAGPTGRVIAFEPEPRNHAVLTDNVARNGLRQVMVVQAACADRVGQHELSINSSETGWHRLVAAGEVGRGKRVVVEVTTVDTIVGESPVDVVKIDVEGHEGAVVTGMAQTLADNPGITVILEHSPAQARLAGLDPLAPVTLLHQAGLRHTYVVREDKAILEKIDVESLRSRDVKTGRSVNLVMRAQPWPADSAVPVVS</sequence>
<dbReference type="GO" id="GO:0008168">
    <property type="term" value="F:methyltransferase activity"/>
    <property type="evidence" value="ECO:0007669"/>
    <property type="project" value="UniProtKB-KW"/>
</dbReference>
<dbReference type="EMBL" id="JADIXZ010000004">
    <property type="protein sequence ID" value="MBK6300668.1"/>
    <property type="molecule type" value="Genomic_DNA"/>
</dbReference>
<keyword evidence="2" id="KW-0489">Methyltransferase</keyword>
<dbReference type="GO" id="GO:0032259">
    <property type="term" value="P:methylation"/>
    <property type="evidence" value="ECO:0007669"/>
    <property type="project" value="UniProtKB-KW"/>
</dbReference>
<evidence type="ECO:0000313" key="3">
    <source>
        <dbReference type="Proteomes" id="UP000718281"/>
    </source>
</evidence>
<dbReference type="NCBIfam" id="TIGR01444">
    <property type="entry name" value="fkbM_fam"/>
    <property type="match status" value="1"/>
</dbReference>
<reference evidence="2 3" key="1">
    <citation type="submission" date="2020-10" db="EMBL/GenBank/DDBJ databases">
        <title>Connecting structure to function with the recovery of over 1000 high-quality activated sludge metagenome-assembled genomes encoding full-length rRNA genes using long-read sequencing.</title>
        <authorList>
            <person name="Singleton C.M."/>
            <person name="Petriglieri F."/>
            <person name="Kristensen J.M."/>
            <person name="Kirkegaard R.H."/>
            <person name="Michaelsen T.Y."/>
            <person name="Andersen M.H."/>
            <person name="Karst S.M."/>
            <person name="Dueholm M.S."/>
            <person name="Nielsen P.H."/>
            <person name="Albertsen M."/>
        </authorList>
    </citation>
    <scope>NUCLEOTIDE SEQUENCE [LARGE SCALE GENOMIC DNA]</scope>
    <source>
        <strain evidence="2">AalE_18-Q3-R2-46_BAT3C.188</strain>
    </source>
</reference>
<dbReference type="Gene3D" id="3.40.50.150">
    <property type="entry name" value="Vaccinia Virus protein VP39"/>
    <property type="match status" value="1"/>
</dbReference>
<gene>
    <name evidence="2" type="ORF">IPF40_06305</name>
</gene>
<dbReference type="PANTHER" id="PTHR34203:SF15">
    <property type="entry name" value="SLL1173 PROTEIN"/>
    <property type="match status" value="1"/>
</dbReference>
<protein>
    <submittedName>
        <fullName evidence="2">FkbM family methyltransferase</fullName>
    </submittedName>
</protein>
<proteinExistence type="predicted"/>
<dbReference type="SUPFAM" id="SSF53335">
    <property type="entry name" value="S-adenosyl-L-methionine-dependent methyltransferases"/>
    <property type="match status" value="1"/>
</dbReference>
<dbReference type="InterPro" id="IPR006342">
    <property type="entry name" value="FkbM_mtfrase"/>
</dbReference>
<dbReference type="Pfam" id="PF05050">
    <property type="entry name" value="Methyltransf_21"/>
    <property type="match status" value="1"/>
</dbReference>
<dbReference type="InterPro" id="IPR029063">
    <property type="entry name" value="SAM-dependent_MTases_sf"/>
</dbReference>
<comment type="caution">
    <text evidence="2">The sequence shown here is derived from an EMBL/GenBank/DDBJ whole genome shotgun (WGS) entry which is preliminary data.</text>
</comment>